<dbReference type="KEGG" id="eca:ECA2514"/>
<reference evidence="1" key="1">
    <citation type="submission" date="2004-02" db="EMBL/GenBank/DDBJ databases">
        <title>The genome sequence of the enterobacterial phytopathogen Erwinia carotovora subsp. atroseptica SCRI1043 and functional genomic identification of novel virulence factors.</title>
        <authorList>
            <person name="Bell K.S."/>
            <person name="Sebaihia M."/>
            <person name="Pritchard L."/>
            <person name="Holden M."/>
            <person name="Hyman L.J."/>
            <person name="Holeva M.C."/>
            <person name="Thomson N.R."/>
            <person name="Bentley S.D."/>
            <person name="Churcher C."/>
            <person name="Mungall K."/>
            <person name="Atkin R."/>
            <person name="Bason N."/>
            <person name="Brooks K."/>
            <person name="Chillingworth T."/>
            <person name="Clark K."/>
            <person name="Doggett J."/>
            <person name="Fraser A."/>
            <person name="Hance Z."/>
            <person name="Hauser H."/>
            <person name="Jagels K."/>
            <person name="Moule S."/>
            <person name="Norbertczak H."/>
            <person name="Ormond D."/>
            <person name="Price C."/>
            <person name="Quail M.A."/>
            <person name="Sanders M."/>
            <person name="Walker D."/>
            <person name="Whitehead S."/>
            <person name="Salmond G.P.C."/>
            <person name="Birch P.R.J."/>
            <person name="Barrell B.G."/>
            <person name="Parkhill J."/>
            <person name="Toth I.K."/>
        </authorList>
    </citation>
    <scope>NUCLEOTIDE SEQUENCE</scope>
    <source>
        <strain evidence="1">SCRI1043</strain>
    </source>
</reference>
<dbReference type="STRING" id="218491.ECA2514"/>
<organism evidence="1 2">
    <name type="scientific">Pectobacterium atrosepticum (strain SCRI 1043 / ATCC BAA-672)</name>
    <name type="common">Erwinia carotovora subsp. atroseptica</name>
    <dbReference type="NCBI Taxonomy" id="218491"/>
    <lineage>
        <taxon>Bacteria</taxon>
        <taxon>Pseudomonadati</taxon>
        <taxon>Pseudomonadota</taxon>
        <taxon>Gammaproteobacteria</taxon>
        <taxon>Enterobacterales</taxon>
        <taxon>Pectobacteriaceae</taxon>
        <taxon>Pectobacterium</taxon>
    </lineage>
</organism>
<protein>
    <submittedName>
        <fullName evidence="1">Uncharacterized protein</fullName>
    </submittedName>
</protein>
<keyword evidence="2" id="KW-1185">Reference proteome</keyword>
<dbReference type="AlphaFoldDB" id="Q6D480"/>
<sequence>MSQTSVQLDSWFVIDVDLSAFEGKQQQTNIALSDTLIQRVDKRVNSLSMPNVIGAIFWQGLYVMSWRHNNLPISGRLHDSPFQSYPSSNILFHSSPSRFVNTVSIIKLLFDYCHCIYIQLIMEITHQ</sequence>
<gene>
    <name evidence="1" type="ordered locus">ECA2514</name>
</gene>
<accession>Q6D480</accession>
<dbReference type="HOGENOM" id="CLU_1968451_0_0_6"/>
<name>Q6D480_PECAS</name>
<dbReference type="Proteomes" id="UP000007966">
    <property type="component" value="Chromosome"/>
</dbReference>
<dbReference type="EMBL" id="BX950851">
    <property type="protein sequence ID" value="CAG75413.1"/>
    <property type="molecule type" value="Genomic_DNA"/>
</dbReference>
<evidence type="ECO:0000313" key="2">
    <source>
        <dbReference type="Proteomes" id="UP000007966"/>
    </source>
</evidence>
<evidence type="ECO:0000313" key="1">
    <source>
        <dbReference type="EMBL" id="CAG75413.1"/>
    </source>
</evidence>
<proteinExistence type="predicted"/>